<comment type="similarity">
    <text evidence="3 10">Belongs to the PIGX family.</text>
</comment>
<reference evidence="11 12" key="1">
    <citation type="journal article" date="2015" name="Fungal Genet. Biol.">
        <title>Evolution of novel wood decay mechanisms in Agaricales revealed by the genome sequences of Fistulina hepatica and Cylindrobasidium torrendii.</title>
        <authorList>
            <person name="Floudas D."/>
            <person name="Held B.W."/>
            <person name="Riley R."/>
            <person name="Nagy L.G."/>
            <person name="Koehler G."/>
            <person name="Ransdell A.S."/>
            <person name="Younus H."/>
            <person name="Chow J."/>
            <person name="Chiniquy J."/>
            <person name="Lipzen A."/>
            <person name="Tritt A."/>
            <person name="Sun H."/>
            <person name="Haridas S."/>
            <person name="LaButti K."/>
            <person name="Ohm R.A."/>
            <person name="Kues U."/>
            <person name="Blanchette R.A."/>
            <person name="Grigoriev I.V."/>
            <person name="Minto R.E."/>
            <person name="Hibbett D.S."/>
        </authorList>
    </citation>
    <scope>NUCLEOTIDE SEQUENCE [LARGE SCALE GENOMIC DNA]</scope>
    <source>
        <strain evidence="11 12">FP15055 ss-10</strain>
    </source>
</reference>
<evidence type="ECO:0000313" key="12">
    <source>
        <dbReference type="Proteomes" id="UP000054007"/>
    </source>
</evidence>
<evidence type="ECO:0000256" key="1">
    <source>
        <dbReference type="ARBA" id="ARBA00004389"/>
    </source>
</evidence>
<comment type="subcellular location">
    <subcellularLocation>
        <location evidence="1 10">Endoplasmic reticulum membrane</location>
        <topology evidence="1 10">Single-pass membrane protein</topology>
    </subcellularLocation>
</comment>
<keyword evidence="6 10" id="KW-0256">Endoplasmic reticulum</keyword>
<dbReference type="AlphaFoldDB" id="A0A0D7BNJ6"/>
<name>A0A0D7BNJ6_9AGAR</name>
<evidence type="ECO:0000256" key="6">
    <source>
        <dbReference type="ARBA" id="ARBA00022824"/>
    </source>
</evidence>
<dbReference type="InterPro" id="IPR013233">
    <property type="entry name" value="PIG-X/PBN1"/>
</dbReference>
<evidence type="ECO:0000256" key="3">
    <source>
        <dbReference type="ARBA" id="ARBA00010345"/>
    </source>
</evidence>
<dbReference type="Proteomes" id="UP000054007">
    <property type="component" value="Unassembled WGS sequence"/>
</dbReference>
<dbReference type="PANTHER" id="PTHR28650:SF1">
    <property type="entry name" value="PHOSPHATIDYLINOSITOL-GLYCAN BIOSYNTHESIS CLASS X PROTEIN"/>
    <property type="match status" value="1"/>
</dbReference>
<dbReference type="EMBL" id="KN880451">
    <property type="protein sequence ID" value="KIY71734.1"/>
    <property type="molecule type" value="Genomic_DNA"/>
</dbReference>
<proteinExistence type="inferred from homology"/>
<accession>A0A0D7BNJ6</accession>
<keyword evidence="12" id="KW-1185">Reference proteome</keyword>
<evidence type="ECO:0000256" key="8">
    <source>
        <dbReference type="ARBA" id="ARBA00023136"/>
    </source>
</evidence>
<dbReference type="PANTHER" id="PTHR28650">
    <property type="entry name" value="PHOSPHATIDYLINOSITOL-GLYCAN BIOSYNTHESIS CLASS X PROTEIN"/>
    <property type="match status" value="1"/>
</dbReference>
<comment type="pathway">
    <text evidence="2 10">Glycolipid biosynthesis; glycosylphosphatidylinositol-anchor biosynthesis.</text>
</comment>
<keyword evidence="7" id="KW-1133">Transmembrane helix</keyword>
<dbReference type="STRING" id="1314674.A0A0D7BNJ6"/>
<dbReference type="UniPathway" id="UPA00196"/>
<dbReference type="GO" id="GO:0006506">
    <property type="term" value="P:GPI anchor biosynthetic process"/>
    <property type="evidence" value="ECO:0007669"/>
    <property type="project" value="UniProtKB-UniPathway"/>
</dbReference>
<keyword evidence="8" id="KW-0472">Membrane</keyword>
<evidence type="ECO:0000256" key="2">
    <source>
        <dbReference type="ARBA" id="ARBA00004687"/>
    </source>
</evidence>
<dbReference type="OrthoDB" id="5546453at2759"/>
<dbReference type="SMART" id="SM00780">
    <property type="entry name" value="PIG-X"/>
    <property type="match status" value="1"/>
</dbReference>
<keyword evidence="5" id="KW-0812">Transmembrane</keyword>
<evidence type="ECO:0000256" key="5">
    <source>
        <dbReference type="ARBA" id="ARBA00022692"/>
    </source>
</evidence>
<keyword evidence="9" id="KW-0325">Glycoprotein</keyword>
<evidence type="ECO:0000256" key="10">
    <source>
        <dbReference type="RuleBase" id="RU366056"/>
    </source>
</evidence>
<evidence type="ECO:0000256" key="7">
    <source>
        <dbReference type="ARBA" id="ARBA00022989"/>
    </source>
</evidence>
<comment type="function">
    <text evidence="10">Required for proper folding and/or the stability of a subset of proteins in the endoplasmic reticulum. Component of glycosylphosphatidylinositol-mannosyltransferase 1 which transfers the first of the 4 mannoses in the GPI-anchor precursors during GPI-anchor biosynthesis. Probably acts by stabilizing the mannosyltransferase GPI14.</text>
</comment>
<sequence length="204" mass="22635">MADFTSSLHLNGFHPTLDVRILYEEPTDCTSIIFLDLPPEVLVDRFELANYAAEYSFHLLGPSNVELPVVALANETSHLMLEITPEDSLYRQVTIPLHLRYPEVGTDDYVAVTFPAPHGYLACPLPEEENVTDKSVPIEFAHILTSSRLTSLGTPQEAFTLKIPAGNSLHTPRVEAGTSILILLCCVYMAYKSFATVNRLSNSR</sequence>
<protein>
    <recommendedName>
        <fullName evidence="10">Protein PBN1</fullName>
    </recommendedName>
</protein>
<dbReference type="Pfam" id="PF08320">
    <property type="entry name" value="PIG-X"/>
    <property type="match status" value="1"/>
</dbReference>
<gene>
    <name evidence="11" type="ORF">CYLTODRAFT_487012</name>
</gene>
<evidence type="ECO:0000256" key="9">
    <source>
        <dbReference type="ARBA" id="ARBA00023180"/>
    </source>
</evidence>
<evidence type="ECO:0000256" key="4">
    <source>
        <dbReference type="ARBA" id="ARBA00022502"/>
    </source>
</evidence>
<keyword evidence="4 10" id="KW-0337">GPI-anchor biosynthesis</keyword>
<evidence type="ECO:0000313" key="11">
    <source>
        <dbReference type="EMBL" id="KIY71734.1"/>
    </source>
</evidence>
<dbReference type="InterPro" id="IPR040039">
    <property type="entry name" value="PIGX"/>
</dbReference>
<organism evidence="11 12">
    <name type="scientific">Cylindrobasidium torrendii FP15055 ss-10</name>
    <dbReference type="NCBI Taxonomy" id="1314674"/>
    <lineage>
        <taxon>Eukaryota</taxon>
        <taxon>Fungi</taxon>
        <taxon>Dikarya</taxon>
        <taxon>Basidiomycota</taxon>
        <taxon>Agaricomycotina</taxon>
        <taxon>Agaricomycetes</taxon>
        <taxon>Agaricomycetidae</taxon>
        <taxon>Agaricales</taxon>
        <taxon>Marasmiineae</taxon>
        <taxon>Physalacriaceae</taxon>
        <taxon>Cylindrobasidium</taxon>
    </lineage>
</organism>
<dbReference type="GO" id="GO:0005789">
    <property type="term" value="C:endoplasmic reticulum membrane"/>
    <property type="evidence" value="ECO:0007669"/>
    <property type="project" value="UniProtKB-SubCell"/>
</dbReference>